<evidence type="ECO:0000256" key="1">
    <source>
        <dbReference type="ARBA" id="ARBA00022801"/>
    </source>
</evidence>
<reference evidence="4 5" key="1">
    <citation type="journal article" date="2012" name="BMC Genomics">
        <title>Complete genome sequence of Saccharothrix espanaensis DSM 44229T and comparison to the other completely sequenced Pseudonocardiaceae.</title>
        <authorList>
            <person name="Strobel T."/>
            <person name="Al-Dilaimi A."/>
            <person name="Blom J."/>
            <person name="Gessner A."/>
            <person name="Kalinowski J."/>
            <person name="Luzhetska M."/>
            <person name="Puhler A."/>
            <person name="Szczepanowski R."/>
            <person name="Bechthold A."/>
            <person name="Ruckert C."/>
        </authorList>
    </citation>
    <scope>NUCLEOTIDE SEQUENCE [LARGE SCALE GENOMIC DNA]</scope>
    <source>
        <strain evidence="5">ATCC 51144 / DSM 44229 / JCM 9112 / NBRC 15066 / NRRL 15764</strain>
    </source>
</reference>
<evidence type="ECO:0000313" key="4">
    <source>
        <dbReference type="EMBL" id="CCH30344.1"/>
    </source>
</evidence>
<protein>
    <recommendedName>
        <fullName evidence="3">Alpha/beta hydrolase fold-3 domain-containing protein</fullName>
    </recommendedName>
</protein>
<feature type="region of interest" description="Disordered" evidence="2">
    <location>
        <begin position="225"/>
        <end position="256"/>
    </location>
</feature>
<dbReference type="GO" id="GO:0016787">
    <property type="term" value="F:hydrolase activity"/>
    <property type="evidence" value="ECO:0007669"/>
    <property type="project" value="UniProtKB-KW"/>
</dbReference>
<dbReference type="EMBL" id="HE804045">
    <property type="protein sequence ID" value="CCH30344.1"/>
    <property type="molecule type" value="Genomic_DNA"/>
</dbReference>
<dbReference type="Pfam" id="PF07859">
    <property type="entry name" value="Abhydrolase_3"/>
    <property type="match status" value="1"/>
</dbReference>
<dbReference type="STRING" id="1179773.BN6_30370"/>
<accession>K0K0C0</accession>
<dbReference type="InterPro" id="IPR013094">
    <property type="entry name" value="AB_hydrolase_3"/>
</dbReference>
<evidence type="ECO:0000256" key="2">
    <source>
        <dbReference type="SAM" id="MobiDB-lite"/>
    </source>
</evidence>
<dbReference type="KEGG" id="sesp:BN6_30370"/>
<feature type="domain" description="Alpha/beta hydrolase fold-3" evidence="3">
    <location>
        <begin position="120"/>
        <end position="195"/>
    </location>
</feature>
<sequence length="286" mass="29881">MSASRPEPGRRGRRPAPCPSGRAAGPRCCGAGAAGRRHGAGSRWRSRRPASPSRPGRRPAGRSRPRPRTRPAGAVQAQPGRSPRAARPDSADLAVEDRLVPGTPDVSVRIYRPRDAQDALVWLHGGGFVMGDLDTEHPWASRLALGSSAAVISVGCRLAPENRLPAAFDDAGAVLTWVAEHAAELGVDPNRIAVGAALHRHPVIRPGQGRCGVAALPGLDARHALRRPGTGRGPVRSAAGLHRHGGVLPEPRRGPGLRATAAGGGCVRRAAPVARHHPRVAGHLVR</sequence>
<proteinExistence type="predicted"/>
<dbReference type="Proteomes" id="UP000006281">
    <property type="component" value="Chromosome"/>
</dbReference>
<dbReference type="HOGENOM" id="CLU_972827_0_0_11"/>
<feature type="compositionally biased region" description="Basic residues" evidence="2">
    <location>
        <begin position="35"/>
        <end position="48"/>
    </location>
</feature>
<feature type="compositionally biased region" description="Low complexity" evidence="2">
    <location>
        <begin position="19"/>
        <end position="31"/>
    </location>
</feature>
<dbReference type="AlphaFoldDB" id="K0K0C0"/>
<name>K0K0C0_SACES</name>
<dbReference type="eggNOG" id="COG0657">
    <property type="taxonomic scope" value="Bacteria"/>
</dbReference>
<gene>
    <name evidence="4" type="ordered locus">BN6_30370</name>
</gene>
<keyword evidence="1" id="KW-0378">Hydrolase</keyword>
<feature type="region of interest" description="Disordered" evidence="2">
    <location>
        <begin position="1"/>
        <end position="91"/>
    </location>
</feature>
<organism evidence="4 5">
    <name type="scientific">Saccharothrix espanaensis (strain ATCC 51144 / DSM 44229 / JCM 9112 / NBRC 15066 / NRRL 15764)</name>
    <dbReference type="NCBI Taxonomy" id="1179773"/>
    <lineage>
        <taxon>Bacteria</taxon>
        <taxon>Bacillati</taxon>
        <taxon>Actinomycetota</taxon>
        <taxon>Actinomycetes</taxon>
        <taxon>Pseudonocardiales</taxon>
        <taxon>Pseudonocardiaceae</taxon>
        <taxon>Saccharothrix</taxon>
    </lineage>
</organism>
<evidence type="ECO:0000259" key="3">
    <source>
        <dbReference type="Pfam" id="PF07859"/>
    </source>
</evidence>
<dbReference type="PANTHER" id="PTHR48081">
    <property type="entry name" value="AB HYDROLASE SUPERFAMILY PROTEIN C4A8.06C"/>
    <property type="match status" value="1"/>
</dbReference>
<feature type="compositionally biased region" description="Basic residues" evidence="2">
    <location>
        <begin position="55"/>
        <end position="69"/>
    </location>
</feature>
<dbReference type="InterPro" id="IPR029058">
    <property type="entry name" value="AB_hydrolase_fold"/>
</dbReference>
<dbReference type="PANTHER" id="PTHR48081:SF8">
    <property type="entry name" value="ALPHA_BETA HYDROLASE FOLD-3 DOMAIN-CONTAINING PROTEIN-RELATED"/>
    <property type="match status" value="1"/>
</dbReference>
<dbReference type="InterPro" id="IPR050300">
    <property type="entry name" value="GDXG_lipolytic_enzyme"/>
</dbReference>
<dbReference type="SUPFAM" id="SSF53474">
    <property type="entry name" value="alpha/beta-Hydrolases"/>
    <property type="match status" value="1"/>
</dbReference>
<evidence type="ECO:0000313" key="5">
    <source>
        <dbReference type="Proteomes" id="UP000006281"/>
    </source>
</evidence>
<keyword evidence="5" id="KW-1185">Reference proteome</keyword>
<dbReference type="Gene3D" id="3.40.50.1820">
    <property type="entry name" value="alpha/beta hydrolase"/>
    <property type="match status" value="1"/>
</dbReference>